<dbReference type="PANTHER" id="PTHR13304">
    <property type="entry name" value="GLYCOSYLPHOSPHATIDYLINOSITOL ANCHOR ATTACHMENT 1 PROTEIN"/>
    <property type="match status" value="1"/>
</dbReference>
<protein>
    <submittedName>
        <fullName evidence="1">Uncharacterized protein</fullName>
    </submittedName>
</protein>
<dbReference type="EMBL" id="JBDODL010000707">
    <property type="protein sequence ID" value="MES1920500.1"/>
    <property type="molecule type" value="Genomic_DNA"/>
</dbReference>
<name>A0ABV2ALG4_9EUKA</name>
<organism evidence="1 2">
    <name type="scientific">Bonamia ostreae</name>
    <dbReference type="NCBI Taxonomy" id="126728"/>
    <lineage>
        <taxon>Eukaryota</taxon>
        <taxon>Sar</taxon>
        <taxon>Rhizaria</taxon>
        <taxon>Endomyxa</taxon>
        <taxon>Ascetosporea</taxon>
        <taxon>Haplosporida</taxon>
        <taxon>Bonamia</taxon>
    </lineage>
</organism>
<proteinExistence type="predicted"/>
<dbReference type="Proteomes" id="UP001439008">
    <property type="component" value="Unassembled WGS sequence"/>
</dbReference>
<evidence type="ECO:0000313" key="1">
    <source>
        <dbReference type="EMBL" id="MES1920500.1"/>
    </source>
</evidence>
<gene>
    <name evidence="1" type="ORF">MHBO_002166</name>
</gene>
<comment type="caution">
    <text evidence="1">The sequence shown here is derived from an EMBL/GenBank/DDBJ whole genome shotgun (WGS) entry which is preliminary data.</text>
</comment>
<evidence type="ECO:0000313" key="2">
    <source>
        <dbReference type="Proteomes" id="UP001439008"/>
    </source>
</evidence>
<accession>A0ABV2ALG4</accession>
<dbReference type="InterPro" id="IPR007246">
    <property type="entry name" value="Gaa1"/>
</dbReference>
<feature type="non-terminal residue" evidence="1">
    <location>
        <position position="1"/>
    </location>
</feature>
<dbReference type="Pfam" id="PF04114">
    <property type="entry name" value="Gaa1"/>
    <property type="match status" value="1"/>
</dbReference>
<keyword evidence="2" id="KW-1185">Reference proteome</keyword>
<sequence>KSSTSEFIKKAFTYLNLQITEIKIDKSKIIHGLLRAPKSDQKESILIVFKYDENKSKCVSEITFSASSLILNLIQHISRQKWMSKDLLFVAIPKLNSVKEETILTRKWINKYYSKTNLTEQSSIFYF</sequence>
<reference evidence="1 2" key="1">
    <citation type="journal article" date="2024" name="BMC Biol.">
        <title>Comparative genomics of Ascetosporea gives new insight into the evolutionary basis for animal parasitism in Rhizaria.</title>
        <authorList>
            <person name="Hiltunen Thoren M."/>
            <person name="Onut-Brannstrom I."/>
            <person name="Alfjorden A."/>
            <person name="Peckova H."/>
            <person name="Swords F."/>
            <person name="Hooper C."/>
            <person name="Holzer A.S."/>
            <person name="Bass D."/>
            <person name="Burki F."/>
        </authorList>
    </citation>
    <scope>NUCLEOTIDE SEQUENCE [LARGE SCALE GENOMIC DNA]</scope>
    <source>
        <strain evidence="1">20-A016</strain>
    </source>
</reference>
<dbReference type="PANTHER" id="PTHR13304:SF0">
    <property type="entry name" value="GLYCOSYLPHOSPHATIDYLINOSITOL ANCHOR ATTACHMENT 1 PROTEIN"/>
    <property type="match status" value="1"/>
</dbReference>